<feature type="chain" id="PRO_5045355083" description="peptidylprolyl isomerase" evidence="7">
    <location>
        <begin position="25"/>
        <end position="357"/>
    </location>
</feature>
<dbReference type="Proteomes" id="UP001500908">
    <property type="component" value="Unassembled WGS sequence"/>
</dbReference>
<dbReference type="PROSITE" id="PS51257">
    <property type="entry name" value="PROKAR_LIPOPROTEIN"/>
    <property type="match status" value="1"/>
</dbReference>
<dbReference type="InterPro" id="IPR001179">
    <property type="entry name" value="PPIase_FKBP_dom"/>
</dbReference>
<dbReference type="Pfam" id="PF00254">
    <property type="entry name" value="FKBP_C"/>
    <property type="match status" value="1"/>
</dbReference>
<sequence length="357" mass="37547">MRPRATALLAVPFSALLLATTGCGAIPEDWRTPAFMQSDERELDDRLPTVNGEVGDPPEVSFPDIVPPEEQISGVIEKGENKGGELVRSDDILLADIVGYKWTAKGETEQDQSTYETGTPVLLQMGQLSEEITQALIDQPVGSRVAYVFPSTGSSQSASPSPEPGASVSIVDIHERYGKGDVVPGKQSTNGGDGLPTVTDTGHDMPEIEIPESDPPEELETVTLIEGDGPEVTEGQQLVTQYTGVTWNDGEVFDATWQRGGAPSSFPIGVGQVIPGWDQGLVGANVGSRVMLVIPPDLAYGEADESSQASGQPTGTLVFVVDILGAVDSQPEQTAPPSPSAPATPSTDPSEGQDQQE</sequence>
<evidence type="ECO:0000256" key="4">
    <source>
        <dbReference type="ARBA" id="ARBA00023235"/>
    </source>
</evidence>
<evidence type="ECO:0000256" key="1">
    <source>
        <dbReference type="ARBA" id="ARBA00000971"/>
    </source>
</evidence>
<gene>
    <name evidence="9" type="ORF">GCM10022402_07370</name>
</gene>
<proteinExistence type="predicted"/>
<dbReference type="InterPro" id="IPR044609">
    <property type="entry name" value="FKBP2/11"/>
</dbReference>
<accession>A0ABP7F2Y4</accession>
<dbReference type="SUPFAM" id="SSF54534">
    <property type="entry name" value="FKBP-like"/>
    <property type="match status" value="1"/>
</dbReference>
<dbReference type="PANTHER" id="PTHR45779">
    <property type="entry name" value="PEPTIDYLPROLYL ISOMERASE"/>
    <property type="match status" value="1"/>
</dbReference>
<protein>
    <recommendedName>
        <fullName evidence="2 5">peptidylprolyl isomerase</fullName>
        <ecNumber evidence="2 5">5.2.1.8</ecNumber>
    </recommendedName>
</protein>
<comment type="catalytic activity">
    <reaction evidence="1 5">
        <text>[protein]-peptidylproline (omega=180) = [protein]-peptidylproline (omega=0)</text>
        <dbReference type="Rhea" id="RHEA:16237"/>
        <dbReference type="Rhea" id="RHEA-COMP:10747"/>
        <dbReference type="Rhea" id="RHEA-COMP:10748"/>
        <dbReference type="ChEBI" id="CHEBI:83833"/>
        <dbReference type="ChEBI" id="CHEBI:83834"/>
        <dbReference type="EC" id="5.2.1.8"/>
    </reaction>
</comment>
<dbReference type="Gene3D" id="3.10.50.40">
    <property type="match status" value="1"/>
</dbReference>
<evidence type="ECO:0000256" key="2">
    <source>
        <dbReference type="ARBA" id="ARBA00013194"/>
    </source>
</evidence>
<dbReference type="PROSITE" id="PS50059">
    <property type="entry name" value="FKBP_PPIASE"/>
    <property type="match status" value="1"/>
</dbReference>
<organism evidence="9 10">
    <name type="scientific">Salinactinospora qingdaonensis</name>
    <dbReference type="NCBI Taxonomy" id="702744"/>
    <lineage>
        <taxon>Bacteria</taxon>
        <taxon>Bacillati</taxon>
        <taxon>Actinomycetota</taxon>
        <taxon>Actinomycetes</taxon>
        <taxon>Streptosporangiales</taxon>
        <taxon>Nocardiopsidaceae</taxon>
        <taxon>Salinactinospora</taxon>
    </lineage>
</organism>
<dbReference type="RefSeq" id="WP_344967226.1">
    <property type="nucleotide sequence ID" value="NZ_BAABDD010000002.1"/>
</dbReference>
<dbReference type="InterPro" id="IPR046357">
    <property type="entry name" value="PPIase_dom_sf"/>
</dbReference>
<evidence type="ECO:0000313" key="10">
    <source>
        <dbReference type="Proteomes" id="UP001500908"/>
    </source>
</evidence>
<keyword evidence="3 5" id="KW-0697">Rotamase</keyword>
<evidence type="ECO:0000256" key="5">
    <source>
        <dbReference type="PROSITE-ProRule" id="PRU00277"/>
    </source>
</evidence>
<name>A0ABP7F2Y4_9ACTN</name>
<evidence type="ECO:0000259" key="8">
    <source>
        <dbReference type="PROSITE" id="PS50059"/>
    </source>
</evidence>
<dbReference type="EMBL" id="BAABDD010000002">
    <property type="protein sequence ID" value="GAA3729187.1"/>
    <property type="molecule type" value="Genomic_DNA"/>
</dbReference>
<feature type="region of interest" description="Disordered" evidence="6">
    <location>
        <begin position="181"/>
        <end position="214"/>
    </location>
</feature>
<dbReference type="GO" id="GO:0016853">
    <property type="term" value="F:isomerase activity"/>
    <property type="evidence" value="ECO:0007669"/>
    <property type="project" value="UniProtKB-KW"/>
</dbReference>
<evidence type="ECO:0000313" key="9">
    <source>
        <dbReference type="EMBL" id="GAA3729187.1"/>
    </source>
</evidence>
<feature type="signal peptide" evidence="7">
    <location>
        <begin position="1"/>
        <end position="24"/>
    </location>
</feature>
<evidence type="ECO:0000256" key="7">
    <source>
        <dbReference type="SAM" id="SignalP"/>
    </source>
</evidence>
<dbReference type="PANTHER" id="PTHR45779:SF7">
    <property type="entry name" value="PEPTIDYLPROLYL ISOMERASE"/>
    <property type="match status" value="1"/>
</dbReference>
<keyword evidence="7" id="KW-0732">Signal</keyword>
<evidence type="ECO:0000256" key="3">
    <source>
        <dbReference type="ARBA" id="ARBA00023110"/>
    </source>
</evidence>
<reference evidence="10" key="1">
    <citation type="journal article" date="2019" name="Int. J. Syst. Evol. Microbiol.">
        <title>The Global Catalogue of Microorganisms (GCM) 10K type strain sequencing project: providing services to taxonomists for standard genome sequencing and annotation.</title>
        <authorList>
            <consortium name="The Broad Institute Genomics Platform"/>
            <consortium name="The Broad Institute Genome Sequencing Center for Infectious Disease"/>
            <person name="Wu L."/>
            <person name="Ma J."/>
        </authorList>
    </citation>
    <scope>NUCLEOTIDE SEQUENCE [LARGE SCALE GENOMIC DNA]</scope>
    <source>
        <strain evidence="10">JCM 17137</strain>
    </source>
</reference>
<keyword evidence="10" id="KW-1185">Reference proteome</keyword>
<feature type="region of interest" description="Disordered" evidence="6">
    <location>
        <begin position="327"/>
        <end position="357"/>
    </location>
</feature>
<dbReference type="EC" id="5.2.1.8" evidence="2 5"/>
<feature type="domain" description="PPIase FKBP-type" evidence="8">
    <location>
        <begin position="235"/>
        <end position="327"/>
    </location>
</feature>
<evidence type="ECO:0000256" key="6">
    <source>
        <dbReference type="SAM" id="MobiDB-lite"/>
    </source>
</evidence>
<keyword evidence="4 5" id="KW-0413">Isomerase</keyword>
<comment type="caution">
    <text evidence="9">The sequence shown here is derived from an EMBL/GenBank/DDBJ whole genome shotgun (WGS) entry which is preliminary data.</text>
</comment>